<proteinExistence type="predicted"/>
<sequence>MTFQICYTETFLLVHIVLSYRLSVLFRADSVYEQSNEVNAAARSFLFCNIYMPIRCYKLILLRRIKVHSCVFLQGVFVKLEVGTMLAVFNS</sequence>
<dbReference type="EMBL" id="GBRH01261228">
    <property type="protein sequence ID" value="JAD36667.1"/>
    <property type="molecule type" value="Transcribed_RNA"/>
</dbReference>
<name>A0A0A8ZPB3_ARUDO</name>
<dbReference type="AlphaFoldDB" id="A0A0A8ZPB3"/>
<reference evidence="1" key="1">
    <citation type="submission" date="2014-09" db="EMBL/GenBank/DDBJ databases">
        <authorList>
            <person name="Magalhaes I.L.F."/>
            <person name="Oliveira U."/>
            <person name="Santos F.R."/>
            <person name="Vidigal T.H.D.A."/>
            <person name="Brescovit A.D."/>
            <person name="Santos A.J."/>
        </authorList>
    </citation>
    <scope>NUCLEOTIDE SEQUENCE</scope>
    <source>
        <tissue evidence="1">Shoot tissue taken approximately 20 cm above the soil surface</tissue>
    </source>
</reference>
<organism evidence="1">
    <name type="scientific">Arundo donax</name>
    <name type="common">Giant reed</name>
    <name type="synonym">Donax arundinaceus</name>
    <dbReference type="NCBI Taxonomy" id="35708"/>
    <lineage>
        <taxon>Eukaryota</taxon>
        <taxon>Viridiplantae</taxon>
        <taxon>Streptophyta</taxon>
        <taxon>Embryophyta</taxon>
        <taxon>Tracheophyta</taxon>
        <taxon>Spermatophyta</taxon>
        <taxon>Magnoliopsida</taxon>
        <taxon>Liliopsida</taxon>
        <taxon>Poales</taxon>
        <taxon>Poaceae</taxon>
        <taxon>PACMAD clade</taxon>
        <taxon>Arundinoideae</taxon>
        <taxon>Arundineae</taxon>
        <taxon>Arundo</taxon>
    </lineage>
</organism>
<evidence type="ECO:0000313" key="1">
    <source>
        <dbReference type="EMBL" id="JAD36667.1"/>
    </source>
</evidence>
<reference evidence="1" key="2">
    <citation type="journal article" date="2015" name="Data Brief">
        <title>Shoot transcriptome of the giant reed, Arundo donax.</title>
        <authorList>
            <person name="Barrero R.A."/>
            <person name="Guerrero F.D."/>
            <person name="Moolhuijzen P."/>
            <person name="Goolsby J.A."/>
            <person name="Tidwell J."/>
            <person name="Bellgard S.E."/>
            <person name="Bellgard M.I."/>
        </authorList>
    </citation>
    <scope>NUCLEOTIDE SEQUENCE</scope>
    <source>
        <tissue evidence="1">Shoot tissue taken approximately 20 cm above the soil surface</tissue>
    </source>
</reference>
<accession>A0A0A8ZPB3</accession>
<protein>
    <submittedName>
        <fullName evidence="1">Uncharacterized protein</fullName>
    </submittedName>
</protein>